<organism evidence="7">
    <name type="scientific">Scoparia dulcis</name>
    <name type="common">Sweet broom</name>
    <name type="synonym">Capraria dulcis</name>
    <dbReference type="NCBI Taxonomy" id="107240"/>
    <lineage>
        <taxon>Eukaryota</taxon>
        <taxon>Viridiplantae</taxon>
        <taxon>Streptophyta</taxon>
        <taxon>Embryophyta</taxon>
        <taxon>Tracheophyta</taxon>
        <taxon>Spermatophyta</taxon>
        <taxon>Magnoliopsida</taxon>
        <taxon>eudicotyledons</taxon>
        <taxon>Gunneridae</taxon>
        <taxon>Pentapetalae</taxon>
        <taxon>asterids</taxon>
        <taxon>lamiids</taxon>
        <taxon>Lamiales</taxon>
        <taxon>Plantaginaceae</taxon>
        <taxon>Gratioleae</taxon>
        <taxon>Scoparia</taxon>
    </lineage>
</organism>
<dbReference type="EC" id="2.4.1.-" evidence="5"/>
<proteinExistence type="evidence at transcript level"/>
<accession>A0A5H2Q744</accession>
<comment type="similarity">
    <text evidence="1 4">Belongs to the UDP-glycosyltransferase family.</text>
</comment>
<protein>
    <recommendedName>
        <fullName evidence="5">Glycosyltransferase</fullName>
        <ecNumber evidence="5">2.4.1.-</ecNumber>
    </recommendedName>
</protein>
<feature type="domain" description="Glycosyltransferase N-terminal" evidence="6">
    <location>
        <begin position="12"/>
        <end position="136"/>
    </location>
</feature>
<dbReference type="EMBL" id="MG011431">
    <property type="protein sequence ID" value="AYC63487.1"/>
    <property type="molecule type" value="mRNA"/>
</dbReference>
<sequence>MDTNSCEKPHAVLVPFPAQGHLIPMMQLASLLHSRGFFITFVNTEYNHKRLIKSKGLEWIMGFENFQFETITEGLPPSDRDATQYPPALCDAIRKNCYPVFKDLLAKLVSSSELPRVSCVISDGVMSFAIKAGAELNIPVIQFWTASACGFMGYLQYHELIRRGITPFKDDNFAANGLLESRLEWIAGMRNMRLKDMPSFVRTTDPDDILLNYLGDEAQNCLNASAIIFNTFADLEVEVLEAIAPLSPPIYNIGPLLLLTKNIPESPVSSFRPSLWKEDRTCLEWLDKHEKNSVVFVNYGSVTLISDHHLQEFAWGLANSKHPFLWIVRPDIAMGESAVLPEDFIRETKDRGLLASWCPQEEVLSHPSVGVFLSHCGWNSILESMCAGVPMICWPFFAEQQTNCRYICVEWEMGEEVDHDVKRDEIEALIRNVMREEKGKEMKNKTLEWKEKAKEATRVGGSSYNDFDCLVNEIGRKPNGAAGVLA</sequence>
<dbReference type="Gene3D" id="3.40.50.2000">
    <property type="entry name" value="Glycogen Phosphorylase B"/>
    <property type="match status" value="2"/>
</dbReference>
<gene>
    <name evidence="7" type="primary">GT13</name>
</gene>
<dbReference type="InterPro" id="IPR058980">
    <property type="entry name" value="Glyco_transf_N"/>
</dbReference>
<dbReference type="PANTHER" id="PTHR11926">
    <property type="entry name" value="GLUCOSYL/GLUCURONOSYL TRANSFERASES"/>
    <property type="match status" value="1"/>
</dbReference>
<dbReference type="InterPro" id="IPR002213">
    <property type="entry name" value="UDP_glucos_trans"/>
</dbReference>
<dbReference type="InterPro" id="IPR035595">
    <property type="entry name" value="UDP_glycos_trans_CS"/>
</dbReference>
<dbReference type="GO" id="GO:0080043">
    <property type="term" value="F:quercetin 3-O-glucosyltransferase activity"/>
    <property type="evidence" value="ECO:0007669"/>
    <property type="project" value="TreeGrafter"/>
</dbReference>
<evidence type="ECO:0000256" key="5">
    <source>
        <dbReference type="RuleBase" id="RU362057"/>
    </source>
</evidence>
<evidence type="ECO:0000256" key="4">
    <source>
        <dbReference type="RuleBase" id="RU003718"/>
    </source>
</evidence>
<dbReference type="AlphaFoldDB" id="A0A5H2Q744"/>
<keyword evidence="4" id="KW-0328">Glycosyltransferase</keyword>
<evidence type="ECO:0000256" key="1">
    <source>
        <dbReference type="ARBA" id="ARBA00009995"/>
    </source>
</evidence>
<evidence type="ECO:0000256" key="3">
    <source>
        <dbReference type="ARBA" id="ARBA00051003"/>
    </source>
</evidence>
<dbReference type="SUPFAM" id="SSF53756">
    <property type="entry name" value="UDP-Glycosyltransferase/glycogen phosphorylase"/>
    <property type="match status" value="1"/>
</dbReference>
<evidence type="ECO:0000313" key="7">
    <source>
        <dbReference type="EMBL" id="AYC63487.1"/>
    </source>
</evidence>
<dbReference type="CDD" id="cd03784">
    <property type="entry name" value="GT1_Gtf-like"/>
    <property type="match status" value="1"/>
</dbReference>
<dbReference type="Pfam" id="PF26168">
    <property type="entry name" value="Glyco_transf_N"/>
    <property type="match status" value="1"/>
</dbReference>
<dbReference type="GO" id="GO:0080044">
    <property type="term" value="F:quercetin 7-O-glucosyltransferase activity"/>
    <property type="evidence" value="ECO:0007669"/>
    <property type="project" value="TreeGrafter"/>
</dbReference>
<dbReference type="FunFam" id="3.40.50.2000:FF:000055">
    <property type="entry name" value="Glycosyltransferase"/>
    <property type="match status" value="1"/>
</dbReference>
<dbReference type="PROSITE" id="PS00375">
    <property type="entry name" value="UDPGT"/>
    <property type="match status" value="1"/>
</dbReference>
<dbReference type="PANTHER" id="PTHR11926:SF1439">
    <property type="entry name" value="GLYCOSYLTRANSFERASE"/>
    <property type="match status" value="1"/>
</dbReference>
<reference evidence="7" key="1">
    <citation type="submission" date="2017-09" db="EMBL/GenBank/DDBJ databases">
        <authorList>
            <person name="Kuraoka T."/>
            <person name="Yamamura Y."/>
            <person name="Lee J.-B."/>
        </authorList>
    </citation>
    <scope>NUCLEOTIDE SEQUENCE</scope>
</reference>
<dbReference type="Pfam" id="PF00201">
    <property type="entry name" value="UDPGT"/>
    <property type="match status" value="1"/>
</dbReference>
<comment type="catalytic activity">
    <reaction evidence="3">
        <text>7-deoxyloganetin + UDP-alpha-D-glucose = 7-deoxyloganin + UDP + H(+)</text>
        <dbReference type="Rhea" id="RHEA:39899"/>
        <dbReference type="ChEBI" id="CHEBI:15378"/>
        <dbReference type="ChEBI" id="CHEBI:18370"/>
        <dbReference type="ChEBI" id="CHEBI:58223"/>
        <dbReference type="ChEBI" id="CHEBI:58885"/>
        <dbReference type="ChEBI" id="CHEBI:76849"/>
        <dbReference type="EC" id="2.4.1.324"/>
    </reaction>
</comment>
<keyword evidence="2 4" id="KW-0808">Transferase</keyword>
<evidence type="ECO:0000256" key="2">
    <source>
        <dbReference type="ARBA" id="ARBA00022679"/>
    </source>
</evidence>
<dbReference type="FunFam" id="3.40.50.2000:FF:000027">
    <property type="entry name" value="Glycosyltransferase"/>
    <property type="match status" value="1"/>
</dbReference>
<evidence type="ECO:0000259" key="6">
    <source>
        <dbReference type="Pfam" id="PF26168"/>
    </source>
</evidence>
<name>A0A5H2Q744_SCODU</name>